<gene>
    <name evidence="2" type="ORF">GC093_20505</name>
</gene>
<organism evidence="2 3">
    <name type="scientific">Paenibacillus foliorum</name>
    <dbReference type="NCBI Taxonomy" id="2654974"/>
    <lineage>
        <taxon>Bacteria</taxon>
        <taxon>Bacillati</taxon>
        <taxon>Bacillota</taxon>
        <taxon>Bacilli</taxon>
        <taxon>Bacillales</taxon>
        <taxon>Paenibacillaceae</taxon>
        <taxon>Paenibacillus</taxon>
    </lineage>
</organism>
<reference evidence="2" key="1">
    <citation type="submission" date="2019-10" db="EMBL/GenBank/DDBJ databases">
        <title>Description of Paenibacillus glebae sp. nov.</title>
        <authorList>
            <person name="Carlier A."/>
            <person name="Qi S."/>
        </authorList>
    </citation>
    <scope>NUCLEOTIDE SEQUENCE</scope>
    <source>
        <strain evidence="2">LMG 31456</strain>
    </source>
</reference>
<dbReference type="Pfam" id="PF23961">
    <property type="entry name" value="Phage_tail_terminator_9"/>
    <property type="match status" value="1"/>
</dbReference>
<proteinExistence type="predicted"/>
<evidence type="ECO:0000313" key="3">
    <source>
        <dbReference type="Proteomes" id="UP000641588"/>
    </source>
</evidence>
<dbReference type="InterPro" id="IPR057087">
    <property type="entry name" value="Gp12-like"/>
</dbReference>
<dbReference type="AlphaFoldDB" id="A0A972GSM5"/>
<evidence type="ECO:0000313" key="2">
    <source>
        <dbReference type="EMBL" id="NOU95593.1"/>
    </source>
</evidence>
<sequence length="181" mass="20593">MTDTVLSITEIENFFQASTTRMLGLDPNAPANQKRVRVAWPSKGAPAWKHEENVVFLMIGYADDSITRQMDVSYDQADVDNANRTVSYTRVIHVSWTCYGPNSFNDADLIRSNLFLPKTKADLAAVNLALIIDVPMPMRTPELFASQWWDRTSFFARFNEKVIRQSEVPYLQSADVRIIEG</sequence>
<comment type="caution">
    <text evidence="2">The sequence shown here is derived from an EMBL/GenBank/DDBJ whole genome shotgun (WGS) entry which is preliminary data.</text>
</comment>
<dbReference type="Proteomes" id="UP000641588">
    <property type="component" value="Unassembled WGS sequence"/>
</dbReference>
<keyword evidence="3" id="KW-1185">Reference proteome</keyword>
<dbReference type="RefSeq" id="WP_171653811.1">
    <property type="nucleotide sequence ID" value="NZ_WHOD01000071.1"/>
</dbReference>
<dbReference type="EMBL" id="WHOD01000071">
    <property type="protein sequence ID" value="NOU95593.1"/>
    <property type="molecule type" value="Genomic_DNA"/>
</dbReference>
<protein>
    <recommendedName>
        <fullName evidence="1">Phage neck terminator protein gp12-like domain-containing protein</fullName>
    </recommendedName>
</protein>
<evidence type="ECO:0000259" key="1">
    <source>
        <dbReference type="Pfam" id="PF23961"/>
    </source>
</evidence>
<accession>A0A972GSM5</accession>
<name>A0A972GSM5_9BACL</name>
<feature type="domain" description="Phage neck terminator protein gp12-like" evidence="1">
    <location>
        <begin position="25"/>
        <end position="177"/>
    </location>
</feature>